<dbReference type="Ensembl" id="ENSPSNT00000025903.1">
    <property type="protein sequence ID" value="ENSPSNP00000023028.1"/>
    <property type="gene ID" value="ENSPSNG00000016687.1"/>
</dbReference>
<dbReference type="GeneTree" id="ENSGT00940000161597"/>
<dbReference type="Proteomes" id="UP000694554">
    <property type="component" value="Chromosome 2"/>
</dbReference>
<reference evidence="1" key="1">
    <citation type="submission" date="2019-08" db="EMBL/GenBank/DDBJ databases">
        <title>Phocoena sinus (Vaquita) genome, mPhoSin1, primary haplotype.</title>
        <authorList>
            <person name="Morin P."/>
            <person name="Mountcastle J."/>
            <person name="Fungtammasan C."/>
            <person name="Rhie A."/>
            <person name="Rojas-Bracho L."/>
            <person name="Smith C.R."/>
            <person name="Taylor B.L."/>
            <person name="Gulland F.M.D."/>
            <person name="Musser W."/>
            <person name="Houck M."/>
            <person name="Haase B."/>
            <person name="Paez S."/>
            <person name="Howe K."/>
            <person name="Torrance J."/>
            <person name="Formenti G."/>
            <person name="Phillippy A."/>
            <person name="Ryder O."/>
            <person name="Jarvis E.D."/>
            <person name="Fedrigo O."/>
        </authorList>
    </citation>
    <scope>NUCLEOTIDE SEQUENCE [LARGE SCALE GENOMIC DNA]</scope>
</reference>
<name>A0A8C9CUN6_PHOSS</name>
<evidence type="ECO:0000313" key="2">
    <source>
        <dbReference type="Proteomes" id="UP000694554"/>
    </source>
</evidence>
<reference evidence="1" key="3">
    <citation type="submission" date="2025-09" db="UniProtKB">
        <authorList>
            <consortium name="Ensembl"/>
        </authorList>
    </citation>
    <scope>IDENTIFICATION</scope>
</reference>
<dbReference type="AlphaFoldDB" id="A0A8C9CUN6"/>
<proteinExistence type="predicted"/>
<sequence>MIIHSLSFPYSCSTLRRKIATLCDSFTTKSLNEHIFPPLMHRVIFFNFFKAPFLVDLKKPELKIPHTVSFYIKGEPRDAKGKGCSCYEAALHDGNPITVYLHGGAEHKSVAFAWIVATNAAKVLEDKGFPVDAIILEAPFTNIWVARINYPLLKLYEIAHSAYRNKERVKTVIFPPGLQHTFLCKSTTLLKTVR</sequence>
<organism evidence="1 2">
    <name type="scientific">Phocoena sinus</name>
    <name type="common">Vaquita</name>
    <dbReference type="NCBI Taxonomy" id="42100"/>
    <lineage>
        <taxon>Eukaryota</taxon>
        <taxon>Metazoa</taxon>
        <taxon>Chordata</taxon>
        <taxon>Craniata</taxon>
        <taxon>Vertebrata</taxon>
        <taxon>Euteleostomi</taxon>
        <taxon>Mammalia</taxon>
        <taxon>Eutheria</taxon>
        <taxon>Laurasiatheria</taxon>
        <taxon>Artiodactyla</taxon>
        <taxon>Whippomorpha</taxon>
        <taxon>Cetacea</taxon>
        <taxon>Odontoceti</taxon>
        <taxon>Phocoenidae</taxon>
        <taxon>Phocoena</taxon>
    </lineage>
</organism>
<evidence type="ECO:0000313" key="1">
    <source>
        <dbReference type="Ensembl" id="ENSPSNP00000023028.1"/>
    </source>
</evidence>
<protein>
    <submittedName>
        <fullName evidence="1">Uncharacterized protein</fullName>
    </submittedName>
</protein>
<accession>A0A8C9CUN6</accession>
<reference evidence="1" key="2">
    <citation type="submission" date="2025-08" db="UniProtKB">
        <authorList>
            <consortium name="Ensembl"/>
        </authorList>
    </citation>
    <scope>IDENTIFICATION</scope>
</reference>
<keyword evidence="2" id="KW-1185">Reference proteome</keyword>